<evidence type="ECO:0000259" key="1">
    <source>
        <dbReference type="Pfam" id="PF18645"/>
    </source>
</evidence>
<feature type="domain" description="DUF5632" evidence="2">
    <location>
        <begin position="187"/>
        <end position="267"/>
    </location>
</feature>
<proteinExistence type="predicted"/>
<evidence type="ECO:0000259" key="2">
    <source>
        <dbReference type="Pfam" id="PF18646"/>
    </source>
</evidence>
<organism evidence="3 4">
    <name type="scientific">Mycolicibacterium anyangense</name>
    <dbReference type="NCBI Taxonomy" id="1431246"/>
    <lineage>
        <taxon>Bacteria</taxon>
        <taxon>Bacillati</taxon>
        <taxon>Actinomycetota</taxon>
        <taxon>Actinomycetes</taxon>
        <taxon>Mycobacteriales</taxon>
        <taxon>Mycobacteriaceae</taxon>
        <taxon>Mycolicibacterium</taxon>
    </lineage>
</organism>
<accession>A0A6N4WE86</accession>
<dbReference type="KEGG" id="many:MANY_41650"/>
<reference evidence="3 4" key="1">
    <citation type="journal article" date="2019" name="Emerg. Microbes Infect.">
        <title>Comprehensive subspecies identification of 175 nontuberculous mycobacteria species based on 7547 genomic profiles.</title>
        <authorList>
            <person name="Matsumoto Y."/>
            <person name="Kinjo T."/>
            <person name="Motooka D."/>
            <person name="Nabeya D."/>
            <person name="Jung N."/>
            <person name="Uechi K."/>
            <person name="Horii T."/>
            <person name="Iida T."/>
            <person name="Fujita J."/>
            <person name="Nakamura S."/>
        </authorList>
    </citation>
    <scope>NUCLEOTIDE SEQUENCE [LARGE SCALE GENOMIC DNA]</scope>
    <source>
        <strain evidence="3 4">JCM 30275</strain>
    </source>
</reference>
<name>A0A6N4WE86_9MYCO</name>
<sequence>MAKFGRNSARQRLRKATRQALSIPTFDTPADCTPWVIGGLWPAELETVTRETAVVAEYLKNDLQRIANSANERLRAVQFAGYSEDARRAEEARIINVARAFAVLRVESTVRQLRNEASVFGVEYASLTAAPQPPPLPQPTFDATELIDFSEEAAAVEESAPEIAPPAPEPEPVPAAEPTPYEVTEAETDEQRLAGLLEFVARQEPGLRWAVGDRADGTTVVVTDLAHGWIPSGIELPDGVDLLAPATRGGRVGDLLGEVVRSAVYHPGDPFTPARGRPVAVSPRARRLAEVDDLGWKLGEATHWRDGLPRIVHTLARAGAARTGVVEAEVDVLKVHSDTARYQLLAQYPDVDAALLSNCLLLAATEAIAVGDEVSANYHYAWFEALNAPSRSQWSEQT</sequence>
<protein>
    <recommendedName>
        <fullName evidence="5">Vegetative cell wall protein</fullName>
    </recommendedName>
</protein>
<evidence type="ECO:0000313" key="4">
    <source>
        <dbReference type="Proteomes" id="UP000467249"/>
    </source>
</evidence>
<dbReference type="RefSeq" id="WP_163805920.1">
    <property type="nucleotide sequence ID" value="NZ_AP022620.1"/>
</dbReference>
<evidence type="ECO:0000313" key="3">
    <source>
        <dbReference type="EMBL" id="BBZ78828.1"/>
    </source>
</evidence>
<keyword evidence="4" id="KW-1185">Reference proteome</keyword>
<dbReference type="AlphaFoldDB" id="A0A6N4WE86"/>
<evidence type="ECO:0008006" key="5">
    <source>
        <dbReference type="Google" id="ProtNLM"/>
    </source>
</evidence>
<feature type="domain" description="DUF5631" evidence="1">
    <location>
        <begin position="291"/>
        <end position="386"/>
    </location>
</feature>
<gene>
    <name evidence="3" type="ORF">MANY_41650</name>
</gene>
<dbReference type="Pfam" id="PF18645">
    <property type="entry name" value="DUF5631"/>
    <property type="match status" value="1"/>
</dbReference>
<dbReference type="Proteomes" id="UP000467249">
    <property type="component" value="Chromosome"/>
</dbReference>
<dbReference type="InterPro" id="IPR040833">
    <property type="entry name" value="DUF5631"/>
</dbReference>
<dbReference type="InterPro" id="IPR040604">
    <property type="entry name" value="DUF5632"/>
</dbReference>
<dbReference type="EMBL" id="AP022620">
    <property type="protein sequence ID" value="BBZ78828.1"/>
    <property type="molecule type" value="Genomic_DNA"/>
</dbReference>
<dbReference type="Pfam" id="PF18646">
    <property type="entry name" value="DUF5632"/>
    <property type="match status" value="1"/>
</dbReference>